<proteinExistence type="predicted"/>
<feature type="region of interest" description="Disordered" evidence="1">
    <location>
        <begin position="98"/>
        <end position="127"/>
    </location>
</feature>
<evidence type="ECO:0000313" key="3">
    <source>
        <dbReference type="Proteomes" id="UP000620596"/>
    </source>
</evidence>
<protein>
    <submittedName>
        <fullName evidence="2">Uncharacterized protein</fullName>
    </submittedName>
</protein>
<dbReference type="EMBL" id="BMIG01000005">
    <property type="protein sequence ID" value="GGA96450.1"/>
    <property type="molecule type" value="Genomic_DNA"/>
</dbReference>
<sequence>MPAIAPLVYQENFVNLLLISKPRAVLAWLAAGLATGLSGAVIAQAPVPAAATAEPASTGFRSALDGYQPYTDEKIRSWKDANDTTARVGGWRAYAKEAQQGAASAAPGAAAQPDPHAGHGQAPKDKP</sequence>
<accession>A0A916SGL6</accession>
<gene>
    <name evidence="2" type="ORF">GCM10011496_16880</name>
</gene>
<reference evidence="2" key="1">
    <citation type="journal article" date="2014" name="Int. J. Syst. Evol. Microbiol.">
        <title>Complete genome sequence of Corynebacterium casei LMG S-19264T (=DSM 44701T), isolated from a smear-ripened cheese.</title>
        <authorList>
            <consortium name="US DOE Joint Genome Institute (JGI-PGF)"/>
            <person name="Walter F."/>
            <person name="Albersmeier A."/>
            <person name="Kalinowski J."/>
            <person name="Ruckert C."/>
        </authorList>
    </citation>
    <scope>NUCLEOTIDE SEQUENCE</scope>
    <source>
        <strain evidence="2">CGMCC 1.15322</strain>
    </source>
</reference>
<comment type="caution">
    <text evidence="2">The sequence shown here is derived from an EMBL/GenBank/DDBJ whole genome shotgun (WGS) entry which is preliminary data.</text>
</comment>
<dbReference type="Proteomes" id="UP000620596">
    <property type="component" value="Unassembled WGS sequence"/>
</dbReference>
<reference evidence="2" key="2">
    <citation type="submission" date="2020-09" db="EMBL/GenBank/DDBJ databases">
        <authorList>
            <person name="Sun Q."/>
            <person name="Zhou Y."/>
        </authorList>
    </citation>
    <scope>NUCLEOTIDE SEQUENCE</scope>
    <source>
        <strain evidence="2">CGMCC 1.15322</strain>
    </source>
</reference>
<organism evidence="2 3">
    <name type="scientific">Polaromonas eurypsychrophila</name>
    <dbReference type="NCBI Taxonomy" id="1614635"/>
    <lineage>
        <taxon>Bacteria</taxon>
        <taxon>Pseudomonadati</taxon>
        <taxon>Pseudomonadota</taxon>
        <taxon>Betaproteobacteria</taxon>
        <taxon>Burkholderiales</taxon>
        <taxon>Comamonadaceae</taxon>
        <taxon>Polaromonas</taxon>
    </lineage>
</organism>
<evidence type="ECO:0000256" key="1">
    <source>
        <dbReference type="SAM" id="MobiDB-lite"/>
    </source>
</evidence>
<evidence type="ECO:0000313" key="2">
    <source>
        <dbReference type="EMBL" id="GGA96450.1"/>
    </source>
</evidence>
<keyword evidence="3" id="KW-1185">Reference proteome</keyword>
<feature type="compositionally biased region" description="Low complexity" evidence="1">
    <location>
        <begin position="98"/>
        <end position="115"/>
    </location>
</feature>
<name>A0A916SGL6_9BURK</name>
<dbReference type="AlphaFoldDB" id="A0A916SGL6"/>